<evidence type="ECO:0000256" key="7">
    <source>
        <dbReference type="SAM" id="Phobius"/>
    </source>
</evidence>
<dbReference type="EMBL" id="JAGDEL010000014">
    <property type="protein sequence ID" value="MBO1513454.1"/>
    <property type="molecule type" value="Genomic_DNA"/>
</dbReference>
<feature type="transmembrane region" description="Helical" evidence="7">
    <location>
        <begin position="217"/>
        <end position="235"/>
    </location>
</feature>
<dbReference type="PANTHER" id="PTHR33362:SF5">
    <property type="entry name" value="C4-DICARBOXYLATE TRAP TRANSPORTER LARGE PERMEASE PROTEIN DCTM"/>
    <property type="match status" value="1"/>
</dbReference>
<evidence type="ECO:0000313" key="10">
    <source>
        <dbReference type="Proteomes" id="UP000663981"/>
    </source>
</evidence>
<organism evidence="9 10">
    <name type="scientific">Metabacillus bambusae</name>
    <dbReference type="NCBI Taxonomy" id="2795218"/>
    <lineage>
        <taxon>Bacteria</taxon>
        <taxon>Bacillati</taxon>
        <taxon>Bacillota</taxon>
        <taxon>Bacilli</taxon>
        <taxon>Bacillales</taxon>
        <taxon>Bacillaceae</taxon>
        <taxon>Metabacillus</taxon>
    </lineage>
</organism>
<dbReference type="RefSeq" id="WP_207980453.1">
    <property type="nucleotide sequence ID" value="NZ_JAGDEL010000014.1"/>
</dbReference>
<feature type="transmembrane region" description="Helical" evidence="7">
    <location>
        <begin position="51"/>
        <end position="69"/>
    </location>
</feature>
<keyword evidence="4 7" id="KW-0812">Transmembrane</keyword>
<evidence type="ECO:0000256" key="3">
    <source>
        <dbReference type="ARBA" id="ARBA00022519"/>
    </source>
</evidence>
<keyword evidence="6 7" id="KW-0472">Membrane</keyword>
<gene>
    <name evidence="9" type="ORF">I7822_17525</name>
</gene>
<reference evidence="9 10" key="1">
    <citation type="submission" date="2021-03" db="EMBL/GenBank/DDBJ databases">
        <title>Whole genome sequence of Metabacillus bambusae BG109.</title>
        <authorList>
            <person name="Jeong J.W."/>
        </authorList>
    </citation>
    <scope>NUCLEOTIDE SEQUENCE [LARGE SCALE GENOMIC DNA]</scope>
    <source>
        <strain evidence="9 10">BG109</strain>
    </source>
</reference>
<keyword evidence="10" id="KW-1185">Reference proteome</keyword>
<feature type="transmembrane region" description="Helical" evidence="7">
    <location>
        <begin position="138"/>
        <end position="158"/>
    </location>
</feature>
<evidence type="ECO:0000256" key="4">
    <source>
        <dbReference type="ARBA" id="ARBA00022692"/>
    </source>
</evidence>
<feature type="transmembrane region" description="Helical" evidence="7">
    <location>
        <begin position="334"/>
        <end position="353"/>
    </location>
</feature>
<feature type="transmembrane region" description="Helical" evidence="7">
    <location>
        <begin position="305"/>
        <end position="327"/>
    </location>
</feature>
<evidence type="ECO:0000256" key="2">
    <source>
        <dbReference type="ARBA" id="ARBA00022475"/>
    </source>
</evidence>
<feature type="transmembrane region" description="Helical" evidence="7">
    <location>
        <begin position="359"/>
        <end position="381"/>
    </location>
</feature>
<dbReference type="Pfam" id="PF06808">
    <property type="entry name" value="DctM"/>
    <property type="match status" value="1"/>
</dbReference>
<dbReference type="InterPro" id="IPR004681">
    <property type="entry name" value="TRAP_DctM"/>
</dbReference>
<dbReference type="Proteomes" id="UP000663981">
    <property type="component" value="Unassembled WGS sequence"/>
</dbReference>
<dbReference type="NCBIfam" id="TIGR00786">
    <property type="entry name" value="dctM"/>
    <property type="match status" value="1"/>
</dbReference>
<dbReference type="PIRSF" id="PIRSF006066">
    <property type="entry name" value="HI0050"/>
    <property type="match status" value="1"/>
</dbReference>
<keyword evidence="3" id="KW-0997">Cell inner membrane</keyword>
<keyword evidence="2" id="KW-1003">Cell membrane</keyword>
<feature type="transmembrane region" description="Helical" evidence="7">
    <location>
        <begin position="272"/>
        <end position="293"/>
    </location>
</feature>
<keyword evidence="5 7" id="KW-1133">Transmembrane helix</keyword>
<evidence type="ECO:0000256" key="6">
    <source>
        <dbReference type="ARBA" id="ARBA00023136"/>
    </source>
</evidence>
<protein>
    <submittedName>
        <fullName evidence="9">TRAP transporter large permease</fullName>
    </submittedName>
</protein>
<feature type="transmembrane region" description="Helical" evidence="7">
    <location>
        <begin position="241"/>
        <end position="260"/>
    </location>
</feature>
<feature type="transmembrane region" description="Helical" evidence="7">
    <location>
        <begin position="170"/>
        <end position="191"/>
    </location>
</feature>
<comment type="subcellular location">
    <subcellularLocation>
        <location evidence="1">Cell inner membrane</location>
        <topology evidence="1">Multi-pass membrane protein</topology>
    </subcellularLocation>
</comment>
<evidence type="ECO:0000256" key="1">
    <source>
        <dbReference type="ARBA" id="ARBA00004429"/>
    </source>
</evidence>
<sequence length="426" mass="44863">MTALILFGSFVFFLLLTVPIGISLGLASLVTILFADVTSVEYLAQSLVQSTDSFPLMAVPFFILAGEIMGKGGISERLFKLANVFVGNFTGGFAMAAVLTCMFFAAISGSGPATVAAVGGIMIPAMVGYGYDKKFATAVVVSAGALGIIIPPSIPMVIYGVSGSVSIGDMFIAGILPGILIGVVMMGWSYIHSKKNNYKGNGEKFTIKRALSGINEAKWAIFIPILILGGIYGGIFTPTEAAVVAVVYAAIISLFVYKELNFKTIPSVLKDAALTSATILIIIGTANAFGRILTLEQIPRMVADLLLGISSNPLIILLLLNLLLLFVGMFMDTVAAIIILVPILLPIAINIGIDPIHFGIIMIVNLAIGFITPPVGVNLFVGSGISGLKIETLARATVPFFIAMILSLTVITVIPEISLFLVNFFK</sequence>
<feature type="transmembrane region" description="Helical" evidence="7">
    <location>
        <begin position="393"/>
        <end position="414"/>
    </location>
</feature>
<proteinExistence type="predicted"/>
<name>A0ABS3N5G0_9BACI</name>
<feature type="transmembrane region" description="Helical" evidence="7">
    <location>
        <begin position="81"/>
        <end position="107"/>
    </location>
</feature>
<accession>A0ABS3N5G0</accession>
<feature type="domain" description="TRAP C4-dicarboxylate transport system permease DctM subunit" evidence="8">
    <location>
        <begin position="7"/>
        <end position="417"/>
    </location>
</feature>
<feature type="transmembrane region" description="Helical" evidence="7">
    <location>
        <begin position="113"/>
        <end position="131"/>
    </location>
</feature>
<evidence type="ECO:0000259" key="8">
    <source>
        <dbReference type="Pfam" id="PF06808"/>
    </source>
</evidence>
<evidence type="ECO:0000256" key="5">
    <source>
        <dbReference type="ARBA" id="ARBA00022989"/>
    </source>
</evidence>
<dbReference type="InterPro" id="IPR010656">
    <property type="entry name" value="DctM"/>
</dbReference>
<comment type="caution">
    <text evidence="9">The sequence shown here is derived from an EMBL/GenBank/DDBJ whole genome shotgun (WGS) entry which is preliminary data.</text>
</comment>
<evidence type="ECO:0000313" key="9">
    <source>
        <dbReference type="EMBL" id="MBO1513454.1"/>
    </source>
</evidence>
<dbReference type="PANTHER" id="PTHR33362">
    <property type="entry name" value="SIALIC ACID TRAP TRANSPORTER PERMEASE PROTEIN SIAT-RELATED"/>
    <property type="match status" value="1"/>
</dbReference>